<keyword evidence="9" id="KW-1185">Reference proteome</keyword>
<gene>
    <name evidence="8" type="ORF">DFR24_0881</name>
</gene>
<evidence type="ECO:0000256" key="4">
    <source>
        <dbReference type="ARBA" id="ARBA00023004"/>
    </source>
</evidence>
<dbReference type="PANTHER" id="PTHR23426:SF65">
    <property type="entry name" value="FERREDOXIN-2, MITOCHONDRIAL"/>
    <property type="match status" value="1"/>
</dbReference>
<dbReference type="InterPro" id="IPR001055">
    <property type="entry name" value="Adrenodoxin-like"/>
</dbReference>
<dbReference type="PROSITE" id="PS51085">
    <property type="entry name" value="2FE2S_FER_2"/>
    <property type="match status" value="1"/>
</dbReference>
<dbReference type="PRINTS" id="PR00355">
    <property type="entry name" value="ADRENODOXIN"/>
</dbReference>
<dbReference type="InterPro" id="IPR012675">
    <property type="entry name" value="Beta-grasp_dom_sf"/>
</dbReference>
<sequence>MPKVIFIDPEGIEHRVDATVGQSLMRAAVDSQVPGIEAMCGGNCICATCHAYIEDERLATLAPPDATERDMLECTSEPRANSRLCCQVPMTEALDGLIVRVAASQH</sequence>
<dbReference type="PANTHER" id="PTHR23426">
    <property type="entry name" value="FERREDOXIN/ADRENODOXIN"/>
    <property type="match status" value="1"/>
</dbReference>
<reference evidence="8 9" key="1">
    <citation type="submission" date="2019-03" db="EMBL/GenBank/DDBJ databases">
        <title>Genomic Encyclopedia of Type Strains, Phase IV (KMG-IV): sequencing the most valuable type-strain genomes for metagenomic binning, comparative biology and taxonomic classification.</title>
        <authorList>
            <person name="Goeker M."/>
        </authorList>
    </citation>
    <scope>NUCLEOTIDE SEQUENCE [LARGE SCALE GENOMIC DNA]</scope>
    <source>
        <strain evidence="8 9">DSM 26377</strain>
    </source>
</reference>
<proteinExistence type="inferred from homology"/>
<name>A0A4R7PD92_9GAMM</name>
<keyword evidence="5" id="KW-0411">Iron-sulfur</keyword>
<comment type="cofactor">
    <cofactor evidence="6">
        <name>[2Fe-2S] cluster</name>
        <dbReference type="ChEBI" id="CHEBI:190135"/>
    </cofactor>
</comment>
<organism evidence="8 9">
    <name type="scientific">Panacagrimonas perspica</name>
    <dbReference type="NCBI Taxonomy" id="381431"/>
    <lineage>
        <taxon>Bacteria</taxon>
        <taxon>Pseudomonadati</taxon>
        <taxon>Pseudomonadota</taxon>
        <taxon>Gammaproteobacteria</taxon>
        <taxon>Nevskiales</taxon>
        <taxon>Nevskiaceae</taxon>
        <taxon>Panacagrimonas</taxon>
    </lineage>
</organism>
<evidence type="ECO:0000256" key="3">
    <source>
        <dbReference type="ARBA" id="ARBA00022723"/>
    </source>
</evidence>
<dbReference type="CDD" id="cd00207">
    <property type="entry name" value="fer2"/>
    <property type="match status" value="1"/>
</dbReference>
<protein>
    <submittedName>
        <fullName evidence="8">2Fe-2S ferredoxin</fullName>
    </submittedName>
</protein>
<keyword evidence="4" id="KW-0408">Iron</keyword>
<evidence type="ECO:0000256" key="6">
    <source>
        <dbReference type="ARBA" id="ARBA00034078"/>
    </source>
</evidence>
<dbReference type="GO" id="GO:0051537">
    <property type="term" value="F:2 iron, 2 sulfur cluster binding"/>
    <property type="evidence" value="ECO:0007669"/>
    <property type="project" value="UniProtKB-KW"/>
</dbReference>
<dbReference type="GO" id="GO:0140647">
    <property type="term" value="P:P450-containing electron transport chain"/>
    <property type="evidence" value="ECO:0007669"/>
    <property type="project" value="InterPro"/>
</dbReference>
<evidence type="ECO:0000256" key="1">
    <source>
        <dbReference type="ARBA" id="ARBA00010914"/>
    </source>
</evidence>
<keyword evidence="2" id="KW-0001">2Fe-2S</keyword>
<dbReference type="GO" id="GO:0009055">
    <property type="term" value="F:electron transfer activity"/>
    <property type="evidence" value="ECO:0007669"/>
    <property type="project" value="TreeGrafter"/>
</dbReference>
<dbReference type="Gene3D" id="3.10.20.30">
    <property type="match status" value="1"/>
</dbReference>
<dbReference type="SUPFAM" id="SSF54292">
    <property type="entry name" value="2Fe-2S ferredoxin-like"/>
    <property type="match status" value="1"/>
</dbReference>
<keyword evidence="3" id="KW-0479">Metal-binding</keyword>
<dbReference type="RefSeq" id="WP_133880086.1">
    <property type="nucleotide sequence ID" value="NZ_MWIN01000012.1"/>
</dbReference>
<dbReference type="AlphaFoldDB" id="A0A4R7PD92"/>
<evidence type="ECO:0000313" key="8">
    <source>
        <dbReference type="EMBL" id="TDU31511.1"/>
    </source>
</evidence>
<accession>A0A4R7PD92</accession>
<evidence type="ECO:0000313" key="9">
    <source>
        <dbReference type="Proteomes" id="UP000295341"/>
    </source>
</evidence>
<dbReference type="InterPro" id="IPR036010">
    <property type="entry name" value="2Fe-2S_ferredoxin-like_sf"/>
</dbReference>
<evidence type="ECO:0000256" key="2">
    <source>
        <dbReference type="ARBA" id="ARBA00022714"/>
    </source>
</evidence>
<dbReference type="Proteomes" id="UP000295341">
    <property type="component" value="Unassembled WGS sequence"/>
</dbReference>
<evidence type="ECO:0000256" key="5">
    <source>
        <dbReference type="ARBA" id="ARBA00023014"/>
    </source>
</evidence>
<evidence type="ECO:0000259" key="7">
    <source>
        <dbReference type="PROSITE" id="PS51085"/>
    </source>
</evidence>
<dbReference type="EMBL" id="SOBT01000008">
    <property type="protein sequence ID" value="TDU31511.1"/>
    <property type="molecule type" value="Genomic_DNA"/>
</dbReference>
<feature type="domain" description="2Fe-2S ferredoxin-type" evidence="7">
    <location>
        <begin position="2"/>
        <end position="105"/>
    </location>
</feature>
<comment type="caution">
    <text evidence="8">The sequence shown here is derived from an EMBL/GenBank/DDBJ whole genome shotgun (WGS) entry which is preliminary data.</text>
</comment>
<dbReference type="OrthoDB" id="9799640at2"/>
<comment type="similarity">
    <text evidence="1">Belongs to the adrenodoxin/putidaredoxin family.</text>
</comment>
<dbReference type="GO" id="GO:0046872">
    <property type="term" value="F:metal ion binding"/>
    <property type="evidence" value="ECO:0007669"/>
    <property type="project" value="UniProtKB-KW"/>
</dbReference>
<dbReference type="InterPro" id="IPR001041">
    <property type="entry name" value="2Fe-2S_ferredoxin-type"/>
</dbReference>